<comment type="caution">
    <text evidence="1">The sequence shown here is derived from an EMBL/GenBank/DDBJ whole genome shotgun (WGS) entry which is preliminary data.</text>
</comment>
<name>A0A1B7NUP5_9EURO</name>
<evidence type="ECO:0000313" key="2">
    <source>
        <dbReference type="Proteomes" id="UP000091918"/>
    </source>
</evidence>
<organism evidence="1 2">
    <name type="scientific">Emergomyces africanus</name>
    <dbReference type="NCBI Taxonomy" id="1955775"/>
    <lineage>
        <taxon>Eukaryota</taxon>
        <taxon>Fungi</taxon>
        <taxon>Dikarya</taxon>
        <taxon>Ascomycota</taxon>
        <taxon>Pezizomycotina</taxon>
        <taxon>Eurotiomycetes</taxon>
        <taxon>Eurotiomycetidae</taxon>
        <taxon>Onygenales</taxon>
        <taxon>Ajellomycetaceae</taxon>
        <taxon>Emergomyces</taxon>
    </lineage>
</organism>
<dbReference type="AlphaFoldDB" id="A0A1B7NUP5"/>
<dbReference type="OrthoDB" id="4202165at2759"/>
<keyword evidence="2" id="KW-1185">Reference proteome</keyword>
<proteinExistence type="predicted"/>
<accession>A0A1B7NUP5</accession>
<dbReference type="EMBL" id="LGUA01000688">
    <property type="protein sequence ID" value="OAX80495.1"/>
    <property type="molecule type" value="Genomic_DNA"/>
</dbReference>
<reference evidence="1 2" key="1">
    <citation type="submission" date="2015-07" db="EMBL/GenBank/DDBJ databases">
        <title>Emmonsia species relationships and genome sequence.</title>
        <authorList>
            <person name="Cuomo C.A."/>
            <person name="Schwartz I.S."/>
            <person name="Kenyon C."/>
            <person name="de Hoog G.S."/>
            <person name="Govender N.P."/>
            <person name="Botha A."/>
            <person name="Moreno L."/>
            <person name="de Vries M."/>
            <person name="Munoz J.F."/>
            <person name="Stielow J.B."/>
        </authorList>
    </citation>
    <scope>NUCLEOTIDE SEQUENCE [LARGE SCALE GENOMIC DNA]</scope>
    <source>
        <strain evidence="1 2">CBS 136260</strain>
    </source>
</reference>
<sequence>MPLRLHSPSHVAIQADGLANALSTVTHDLAARNIRVVEYGEILNRRFGYPIVLSTFTWGVPDSNLSEVGDLLLAHGFQAGGIRREDTQFYGVLEAGGLMFLYGQSRIHLVPLSFLLLSLDDCQEVYSSANSRDNTLIPNFFQVPGQHIIVR</sequence>
<protein>
    <submittedName>
        <fullName evidence="1">Uncharacterized protein</fullName>
    </submittedName>
</protein>
<dbReference type="Proteomes" id="UP000091918">
    <property type="component" value="Unassembled WGS sequence"/>
</dbReference>
<gene>
    <name evidence="1" type="ORF">ACJ72_05173</name>
</gene>
<evidence type="ECO:0000313" key="1">
    <source>
        <dbReference type="EMBL" id="OAX80495.1"/>
    </source>
</evidence>